<dbReference type="GeneID" id="94235898"/>
<proteinExistence type="predicted"/>
<dbReference type="EMBL" id="FLQP01000020">
    <property type="protein sequence ID" value="SBS63484.1"/>
    <property type="molecule type" value="Genomic_DNA"/>
</dbReference>
<evidence type="ECO:0000313" key="2">
    <source>
        <dbReference type="Proteomes" id="UP000092876"/>
    </source>
</evidence>
<dbReference type="InterPro" id="IPR032248">
    <property type="entry name" value="DUF4823"/>
</dbReference>
<evidence type="ECO:0008006" key="3">
    <source>
        <dbReference type="Google" id="ProtNLM"/>
    </source>
</evidence>
<gene>
    <name evidence="1" type="ORF">VAT7223_01698</name>
</gene>
<dbReference type="PROSITE" id="PS51257">
    <property type="entry name" value="PROKAR_LIPOPROTEIN"/>
    <property type="match status" value="1"/>
</dbReference>
<protein>
    <recommendedName>
        <fullName evidence="3">DUF4823 domain-containing protein</fullName>
    </recommendedName>
</protein>
<evidence type="ECO:0000313" key="1">
    <source>
        <dbReference type="EMBL" id="SBS63484.1"/>
    </source>
</evidence>
<dbReference type="Pfam" id="PF16105">
    <property type="entry name" value="DUF4823"/>
    <property type="match status" value="1"/>
</dbReference>
<dbReference type="OMA" id="PEILHWE"/>
<dbReference type="Proteomes" id="UP000092876">
    <property type="component" value="Unassembled WGS sequence"/>
</dbReference>
<sequence length="175" mass="19216">MSILRALLILISLVIIGCADTHKLQVTDVNSTAKFETSDSVLIGRSKNGEYGKHYYSGSGLMVSKALQSELFTKLNNVAIANQAADYNFVLEYAKSNEFDYLIFPTILHWEDRATEWSAKPDKVSVKITVVDVKTKVIIKSGIIEGKSGLATFGGDHPQDLLSEPVSEFMASLLN</sequence>
<reference evidence="2" key="1">
    <citation type="submission" date="2016-06" db="EMBL/GenBank/DDBJ databases">
        <authorList>
            <person name="Rodrigo-Torres Lidia"/>
            <person name="Arahal R.David."/>
        </authorList>
    </citation>
    <scope>NUCLEOTIDE SEQUENCE [LARGE SCALE GENOMIC DNA]</scope>
    <source>
        <strain evidence="2">CECT 7223</strain>
    </source>
</reference>
<name>A0A1C3IPR2_9VIBR</name>
<dbReference type="RefSeq" id="WP_009844743.1">
    <property type="nucleotide sequence ID" value="NC_011744.2"/>
</dbReference>
<dbReference type="AlphaFoldDB" id="A0A1C3IPR2"/>
<organism evidence="1 2">
    <name type="scientific">Vibrio atlanticus</name>
    <dbReference type="NCBI Taxonomy" id="693153"/>
    <lineage>
        <taxon>Bacteria</taxon>
        <taxon>Pseudomonadati</taxon>
        <taxon>Pseudomonadota</taxon>
        <taxon>Gammaproteobacteria</taxon>
        <taxon>Vibrionales</taxon>
        <taxon>Vibrionaceae</taxon>
        <taxon>Vibrio</taxon>
    </lineage>
</organism>
<accession>A0A1C3IPR2</accession>